<dbReference type="GO" id="GO:0005484">
    <property type="term" value="F:SNAP receptor activity"/>
    <property type="evidence" value="ECO:0007669"/>
    <property type="project" value="InterPro"/>
</dbReference>
<keyword evidence="2" id="KW-0812">Transmembrane</keyword>
<evidence type="ECO:0000313" key="4">
    <source>
        <dbReference type="EMBL" id="OLY81888.1"/>
    </source>
</evidence>
<name>A0A1R0GYH0_9FUNG</name>
<evidence type="ECO:0000256" key="1">
    <source>
        <dbReference type="ARBA" id="ARBA00009063"/>
    </source>
</evidence>
<organism evidence="4 5">
    <name type="scientific">Smittium mucronatum</name>
    <dbReference type="NCBI Taxonomy" id="133383"/>
    <lineage>
        <taxon>Eukaryota</taxon>
        <taxon>Fungi</taxon>
        <taxon>Fungi incertae sedis</taxon>
        <taxon>Zoopagomycota</taxon>
        <taxon>Kickxellomycotina</taxon>
        <taxon>Harpellomycetes</taxon>
        <taxon>Harpellales</taxon>
        <taxon>Legeriomycetaceae</taxon>
        <taxon>Smittium</taxon>
    </lineage>
</organism>
<dbReference type="GO" id="GO:0012505">
    <property type="term" value="C:endomembrane system"/>
    <property type="evidence" value="ECO:0007669"/>
    <property type="project" value="TreeGrafter"/>
</dbReference>
<dbReference type="EMBL" id="LSSL01002093">
    <property type="protein sequence ID" value="OLY81888.1"/>
    <property type="molecule type" value="Genomic_DNA"/>
</dbReference>
<dbReference type="OrthoDB" id="364348at2759"/>
<sequence>MSFNDLDNNSVPALYLQSSDNNGQYESMIKKISLLIFDLNSRVSKVMQYVDWMGSNRDSSALRAKLHSETNTIKDLFKQVSENVRDLNSYKQNDIFQNVQNLEAVKSRQLVEAAKQTVSINVADSDSDENESRGLLSAQTYANNTQKQQVQSSIDNEIYHNSAMIAERESEIQDIEQGILELNEIFKDLGTIVSDQQSLLDNIETNVNNVAVYTSSASNELTIANETHRRNQKTKNLILLFVVIVFIVLFTMLIS</sequence>
<protein>
    <submittedName>
        <fullName evidence="4">Syntaxin-22</fullName>
    </submittedName>
</protein>
<dbReference type="Pfam" id="PF14523">
    <property type="entry name" value="Syntaxin_2"/>
    <property type="match status" value="1"/>
</dbReference>
<dbReference type="InterPro" id="IPR006011">
    <property type="entry name" value="Syntaxin_N"/>
</dbReference>
<evidence type="ECO:0000256" key="2">
    <source>
        <dbReference type="SAM" id="Phobius"/>
    </source>
</evidence>
<dbReference type="STRING" id="133383.A0A1R0GYH0"/>
<dbReference type="GO" id="GO:0006896">
    <property type="term" value="P:Golgi to vacuole transport"/>
    <property type="evidence" value="ECO:0007669"/>
    <property type="project" value="TreeGrafter"/>
</dbReference>
<evidence type="ECO:0000313" key="5">
    <source>
        <dbReference type="Proteomes" id="UP000187455"/>
    </source>
</evidence>
<dbReference type="GO" id="GO:0006886">
    <property type="term" value="P:intracellular protein transport"/>
    <property type="evidence" value="ECO:0007669"/>
    <property type="project" value="InterPro"/>
</dbReference>
<accession>A0A1R0GYH0</accession>
<feature type="transmembrane region" description="Helical" evidence="2">
    <location>
        <begin position="237"/>
        <end position="254"/>
    </location>
</feature>
<dbReference type="InterPro" id="IPR045242">
    <property type="entry name" value="Syntaxin"/>
</dbReference>
<dbReference type="Gene3D" id="1.20.58.70">
    <property type="match status" value="1"/>
</dbReference>
<dbReference type="GO" id="GO:0031201">
    <property type="term" value="C:SNARE complex"/>
    <property type="evidence" value="ECO:0007669"/>
    <property type="project" value="TreeGrafter"/>
</dbReference>
<dbReference type="PANTHER" id="PTHR19957:SF38">
    <property type="entry name" value="LD27581P"/>
    <property type="match status" value="1"/>
</dbReference>
<dbReference type="PANTHER" id="PTHR19957">
    <property type="entry name" value="SYNTAXIN"/>
    <property type="match status" value="1"/>
</dbReference>
<dbReference type="SMART" id="SM00397">
    <property type="entry name" value="t_SNARE"/>
    <property type="match status" value="1"/>
</dbReference>
<dbReference type="InterPro" id="IPR006012">
    <property type="entry name" value="Syntaxin/epimorphin_CS"/>
</dbReference>
<comment type="caution">
    <text evidence="4">The sequence shown here is derived from an EMBL/GenBank/DDBJ whole genome shotgun (WGS) entry which is preliminary data.</text>
</comment>
<dbReference type="Pfam" id="PF05739">
    <property type="entry name" value="SNARE"/>
    <property type="match status" value="1"/>
</dbReference>
<gene>
    <name evidence="4" type="ORF">AYI68_g4003</name>
</gene>
<keyword evidence="2" id="KW-0472">Membrane</keyword>
<keyword evidence="5" id="KW-1185">Reference proteome</keyword>
<feature type="domain" description="T-SNARE coiled-coil homology" evidence="3">
    <location>
        <begin position="162"/>
        <end position="224"/>
    </location>
</feature>
<evidence type="ECO:0000259" key="3">
    <source>
        <dbReference type="PROSITE" id="PS50192"/>
    </source>
</evidence>
<keyword evidence="2" id="KW-1133">Transmembrane helix</keyword>
<dbReference type="InterPro" id="IPR000727">
    <property type="entry name" value="T_SNARE_dom"/>
</dbReference>
<proteinExistence type="inferred from homology"/>
<dbReference type="Proteomes" id="UP000187455">
    <property type="component" value="Unassembled WGS sequence"/>
</dbReference>
<dbReference type="GO" id="GO:0048278">
    <property type="term" value="P:vesicle docking"/>
    <property type="evidence" value="ECO:0007669"/>
    <property type="project" value="TreeGrafter"/>
</dbReference>
<dbReference type="PROSITE" id="PS00914">
    <property type="entry name" value="SYNTAXIN"/>
    <property type="match status" value="1"/>
</dbReference>
<dbReference type="GO" id="GO:0000149">
    <property type="term" value="F:SNARE binding"/>
    <property type="evidence" value="ECO:0007669"/>
    <property type="project" value="TreeGrafter"/>
</dbReference>
<comment type="similarity">
    <text evidence="1">Belongs to the syntaxin family.</text>
</comment>
<reference evidence="4 5" key="1">
    <citation type="journal article" date="2016" name="Mol. Biol. Evol.">
        <title>Genome-Wide Survey of Gut Fungi (Harpellales) Reveals the First Horizontally Transferred Ubiquitin Gene from a Mosquito Host.</title>
        <authorList>
            <person name="Wang Y."/>
            <person name="White M.M."/>
            <person name="Kvist S."/>
            <person name="Moncalvo J.M."/>
        </authorList>
    </citation>
    <scope>NUCLEOTIDE SEQUENCE [LARGE SCALE GENOMIC DNA]</scope>
    <source>
        <strain evidence="4 5">ALG-7-W6</strain>
    </source>
</reference>
<dbReference type="SUPFAM" id="SSF47661">
    <property type="entry name" value="t-snare proteins"/>
    <property type="match status" value="1"/>
</dbReference>
<dbReference type="PROSITE" id="PS50192">
    <property type="entry name" value="T_SNARE"/>
    <property type="match status" value="1"/>
</dbReference>
<dbReference type="CDD" id="cd15840">
    <property type="entry name" value="SNARE_Qa"/>
    <property type="match status" value="1"/>
</dbReference>
<dbReference type="InterPro" id="IPR010989">
    <property type="entry name" value="SNARE"/>
</dbReference>
<dbReference type="Gene3D" id="1.20.5.110">
    <property type="match status" value="1"/>
</dbReference>
<dbReference type="GO" id="GO:0006906">
    <property type="term" value="P:vesicle fusion"/>
    <property type="evidence" value="ECO:0007669"/>
    <property type="project" value="TreeGrafter"/>
</dbReference>
<dbReference type="AlphaFoldDB" id="A0A1R0GYH0"/>